<dbReference type="Proteomes" id="UP000316394">
    <property type="component" value="Chromosome"/>
</dbReference>
<dbReference type="RefSeq" id="WP_144226794.1">
    <property type="nucleotide sequence ID" value="NZ_CAJSZG010000018.1"/>
</dbReference>
<organism evidence="1 2">
    <name type="scientific">Limosilactobacillus reuteri</name>
    <name type="common">Lactobacillus reuteri</name>
    <dbReference type="NCBI Taxonomy" id="1598"/>
    <lineage>
        <taxon>Bacteria</taxon>
        <taxon>Bacillati</taxon>
        <taxon>Bacillota</taxon>
        <taxon>Bacilli</taxon>
        <taxon>Lactobacillales</taxon>
        <taxon>Lactobacillaceae</taxon>
        <taxon>Limosilactobacillus</taxon>
    </lineage>
</organism>
<name>A0A517D4Q2_LIMRT</name>
<proteinExistence type="predicted"/>
<gene>
    <name evidence="1" type="ORF">FOD75_04085</name>
</gene>
<dbReference type="AlphaFoldDB" id="A0A517D4Q2"/>
<dbReference type="EMBL" id="CP041676">
    <property type="protein sequence ID" value="QDR72335.1"/>
    <property type="molecule type" value="Genomic_DNA"/>
</dbReference>
<reference evidence="1 2" key="1">
    <citation type="submission" date="2019-07" db="EMBL/GenBank/DDBJ databases">
        <title>Gastrointestinal microbiota of Peromyscus leucopus, the white-footed mouse.</title>
        <authorList>
            <person name="Milovic A."/>
            <person name="Bassam K."/>
            <person name="Barbour A.G."/>
        </authorList>
    </citation>
    <scope>NUCLEOTIDE SEQUENCE [LARGE SCALE GENOMIC DNA]</scope>
    <source>
        <strain evidence="1 2">LL7</strain>
    </source>
</reference>
<protein>
    <submittedName>
        <fullName evidence="1">Uncharacterized protein</fullName>
    </submittedName>
</protein>
<evidence type="ECO:0000313" key="1">
    <source>
        <dbReference type="EMBL" id="QDR72335.1"/>
    </source>
</evidence>
<evidence type="ECO:0000313" key="2">
    <source>
        <dbReference type="Proteomes" id="UP000316394"/>
    </source>
</evidence>
<accession>A0A517D4Q2</accession>
<sequence length="162" mass="18759">MNNDTQLINPNLVASLSEVMKNEKEAKEELYNSVINLFNNNKDAIKELLTKFNTHLYNLDGDPILFNPNDHSQLLISYTNLFSITRSPILFDLSNNKFLIFDTSSKKNAFLTKEQAILFLSNQEYFNLTINVADPNKLLSQSCSENTARLSELYSRLRYFYK</sequence>